<dbReference type="KEGG" id="fgu:SD28_03880"/>
<comment type="similarity">
    <text evidence="2 9">Belongs to the mannose-6-phosphate isomerase type 2 family.</text>
</comment>
<gene>
    <name evidence="13" type="ORF">SD28_03880</name>
</gene>
<dbReference type="OrthoDB" id="9806359at2"/>
<dbReference type="EC" id="2.7.7.13" evidence="3"/>
<evidence type="ECO:0000259" key="10">
    <source>
        <dbReference type="Pfam" id="PF00483"/>
    </source>
</evidence>
<name>A0A0A8E5F1_9GAMM</name>
<evidence type="ECO:0000256" key="5">
    <source>
        <dbReference type="ARBA" id="ARBA00022695"/>
    </source>
</evidence>
<proteinExistence type="inferred from homology"/>
<dbReference type="RefSeq" id="WP_039124281.1">
    <property type="nucleotide sequence ID" value="NZ_CP010427.1"/>
</dbReference>
<dbReference type="AlphaFoldDB" id="A0A0A8E5F1"/>
<keyword evidence="6" id="KW-0547">Nucleotide-binding</keyword>
<evidence type="ECO:0000256" key="3">
    <source>
        <dbReference type="ARBA" id="ARBA00012387"/>
    </source>
</evidence>
<dbReference type="CDD" id="cd02509">
    <property type="entry name" value="GDP-M1P_Guanylyltransferase"/>
    <property type="match status" value="1"/>
</dbReference>
<dbReference type="Gene3D" id="2.60.120.10">
    <property type="entry name" value="Jelly Rolls"/>
    <property type="match status" value="1"/>
</dbReference>
<dbReference type="EMBL" id="CP010427">
    <property type="protein sequence ID" value="AJC48832.1"/>
    <property type="molecule type" value="Genomic_DNA"/>
</dbReference>
<dbReference type="InterPro" id="IPR001538">
    <property type="entry name" value="Man6P_isomerase-2_C"/>
</dbReference>
<dbReference type="NCBIfam" id="TIGR01479">
    <property type="entry name" value="GMP_PMI"/>
    <property type="match status" value="1"/>
</dbReference>
<dbReference type="GO" id="GO:0005525">
    <property type="term" value="F:GTP binding"/>
    <property type="evidence" value="ECO:0007669"/>
    <property type="project" value="UniProtKB-KW"/>
</dbReference>
<dbReference type="STRING" id="594679.SD28_03880"/>
<protein>
    <recommendedName>
        <fullName evidence="3">mannose-1-phosphate guanylyltransferase</fullName>
        <ecNumber evidence="3">2.7.7.13</ecNumber>
    </recommendedName>
</protein>
<dbReference type="InterPro" id="IPR014710">
    <property type="entry name" value="RmlC-like_jellyroll"/>
</dbReference>
<comment type="catalytic activity">
    <reaction evidence="8">
        <text>alpha-D-mannose 1-phosphate + GTP + H(+) = GDP-alpha-D-mannose + diphosphate</text>
        <dbReference type="Rhea" id="RHEA:15229"/>
        <dbReference type="ChEBI" id="CHEBI:15378"/>
        <dbReference type="ChEBI" id="CHEBI:33019"/>
        <dbReference type="ChEBI" id="CHEBI:37565"/>
        <dbReference type="ChEBI" id="CHEBI:57527"/>
        <dbReference type="ChEBI" id="CHEBI:58409"/>
        <dbReference type="EC" id="2.7.7.13"/>
    </reaction>
</comment>
<dbReference type="UniPathway" id="UPA00126">
    <property type="reaction ID" value="UER00930"/>
</dbReference>
<sequence>MINIVLCGGSGTRLWPLSRTLFPKQFVRLFNGKSLFQETLLRNSATCEKTLIVSNVEQYFLALDQIREINLEVYKYILEPIARNTAPAIALACLALNADDIVLITPSDHLIKNQNAYQKALLEAKELASQGNIVTFGIKPIKPETGYGYIHANGTDVLSFKEKPDFDTAKKYIEEKNYFWNAGIFCCKAGVYLEELKKYAEEIYYKSEKAFNGSLGHEVRIDGKAMLDIPSDSIDYAVIENSSKVKMVQCENIDWSDLGSFDSLDEQIHKDVNGNSIVKADEVKEPVFLNSTNNLLVTESRQVSMIDINNLLVIDTADALLIARKGSSQGVKKILEKVSTYNPELAEKHTLVFRPWGNYRVLINSVSYKVKKIVLNPKSKLSLQKHQQRNEHWVVLSGIATVTLEDEIFKLRKNESTYITAGQKHRLENQQNVPLIIIEIQVGGYVSEDDIISFGI</sequence>
<keyword evidence="13" id="KW-0413">Isomerase</keyword>
<dbReference type="GO" id="GO:0009298">
    <property type="term" value="P:GDP-mannose biosynthetic process"/>
    <property type="evidence" value="ECO:0007669"/>
    <property type="project" value="UniProtKB-UniPathway"/>
</dbReference>
<dbReference type="InterPro" id="IPR005835">
    <property type="entry name" value="NTP_transferase_dom"/>
</dbReference>
<dbReference type="Proteomes" id="UP000031104">
    <property type="component" value="Chromosome"/>
</dbReference>
<dbReference type="InterPro" id="IPR011051">
    <property type="entry name" value="RmlC_Cupin_sf"/>
</dbReference>
<keyword evidence="5" id="KW-0548">Nucleotidyltransferase</keyword>
<dbReference type="GO" id="GO:0000271">
    <property type="term" value="P:polysaccharide biosynthetic process"/>
    <property type="evidence" value="ECO:0007669"/>
    <property type="project" value="InterPro"/>
</dbReference>
<dbReference type="GO" id="GO:0004475">
    <property type="term" value="F:mannose-1-phosphate guanylyltransferase (GTP) activity"/>
    <property type="evidence" value="ECO:0007669"/>
    <property type="project" value="UniProtKB-EC"/>
</dbReference>
<evidence type="ECO:0000313" key="13">
    <source>
        <dbReference type="EMBL" id="AJC48832.1"/>
    </source>
</evidence>
<feature type="domain" description="Nucleotidyl transferase" evidence="10">
    <location>
        <begin position="3"/>
        <end position="269"/>
    </location>
</feature>
<keyword evidence="14" id="KW-1185">Reference proteome</keyword>
<evidence type="ECO:0000256" key="8">
    <source>
        <dbReference type="ARBA" id="ARBA00047343"/>
    </source>
</evidence>
<dbReference type="SUPFAM" id="SSF53448">
    <property type="entry name" value="Nucleotide-diphospho-sugar transferases"/>
    <property type="match status" value="1"/>
</dbReference>
<organism evidence="13 14">
    <name type="scientific">Allofrancisella guangzhouensis</name>
    <dbReference type="NCBI Taxonomy" id="594679"/>
    <lineage>
        <taxon>Bacteria</taxon>
        <taxon>Pseudomonadati</taxon>
        <taxon>Pseudomonadota</taxon>
        <taxon>Gammaproteobacteria</taxon>
        <taxon>Thiotrichales</taxon>
        <taxon>Francisellaceae</taxon>
        <taxon>Allofrancisella</taxon>
    </lineage>
</organism>
<evidence type="ECO:0000256" key="6">
    <source>
        <dbReference type="ARBA" id="ARBA00022741"/>
    </source>
</evidence>
<evidence type="ECO:0000256" key="7">
    <source>
        <dbReference type="ARBA" id="ARBA00023134"/>
    </source>
</evidence>
<evidence type="ECO:0000256" key="1">
    <source>
        <dbReference type="ARBA" id="ARBA00004823"/>
    </source>
</evidence>
<dbReference type="InterPro" id="IPR049577">
    <property type="entry name" value="GMPP_N"/>
</dbReference>
<keyword evidence="7" id="KW-0342">GTP-binding</keyword>
<dbReference type="InterPro" id="IPR029044">
    <property type="entry name" value="Nucleotide-diphossugar_trans"/>
</dbReference>
<dbReference type="InterPro" id="IPR051161">
    <property type="entry name" value="Mannose-6P_isomerase_type2"/>
</dbReference>
<dbReference type="InterPro" id="IPR006375">
    <property type="entry name" value="Man1P_GuaTrfase/Man6P_Isoase"/>
</dbReference>
<evidence type="ECO:0000259" key="12">
    <source>
        <dbReference type="Pfam" id="PF22640"/>
    </source>
</evidence>
<comment type="pathway">
    <text evidence="1">Nucleotide-sugar biosynthesis; GDP-alpha-D-mannose biosynthesis; GDP-alpha-D-mannose from alpha-D-mannose 1-phosphate (GTP route): step 1/1.</text>
</comment>
<dbReference type="SUPFAM" id="SSF51182">
    <property type="entry name" value="RmlC-like cupins"/>
    <property type="match status" value="1"/>
</dbReference>
<accession>A0A0A8E5F1</accession>
<reference evidence="13 14" key="1">
    <citation type="submission" date="2014-12" db="EMBL/GenBank/DDBJ databases">
        <title>Complete genome sequence of Francisella guanzhouensis strain 08HL01032 isolated from air-conditioning system in China.</title>
        <authorList>
            <person name="Svensson D."/>
            <person name="Ohrman C."/>
            <person name="Backman S."/>
            <person name="Karlsson E."/>
            <person name="Nilsson E."/>
            <person name="Bystrom M."/>
            <person name="Larkeryd A."/>
            <person name="Stenberg P."/>
            <person name="Scholtz H.C."/>
            <person name="Forsman M."/>
            <person name="Sjodin A."/>
        </authorList>
    </citation>
    <scope>NUCLEOTIDE SEQUENCE [LARGE SCALE GENOMIC DNA]</scope>
    <source>
        <strain evidence="13 14">08HL01032</strain>
    </source>
</reference>
<dbReference type="Pfam" id="PF01050">
    <property type="entry name" value="MannoseP_isomer"/>
    <property type="match status" value="1"/>
</dbReference>
<dbReference type="InterPro" id="IPR054566">
    <property type="entry name" value="ManC/GMP-like_b-helix"/>
</dbReference>
<dbReference type="Pfam" id="PF22640">
    <property type="entry name" value="ManC_GMP_beta-helix"/>
    <property type="match status" value="1"/>
</dbReference>
<feature type="domain" description="Mannose-6-phosphate isomerase type II C-terminal" evidence="11">
    <location>
        <begin position="344"/>
        <end position="454"/>
    </location>
</feature>
<evidence type="ECO:0000313" key="14">
    <source>
        <dbReference type="Proteomes" id="UP000031104"/>
    </source>
</evidence>
<evidence type="ECO:0000256" key="2">
    <source>
        <dbReference type="ARBA" id="ARBA00006115"/>
    </source>
</evidence>
<dbReference type="PANTHER" id="PTHR46390">
    <property type="entry name" value="MANNOSE-1-PHOSPHATE GUANYLYLTRANSFERASE"/>
    <property type="match status" value="1"/>
</dbReference>
<dbReference type="Gene3D" id="3.90.550.10">
    <property type="entry name" value="Spore Coat Polysaccharide Biosynthesis Protein SpsA, Chain A"/>
    <property type="match status" value="1"/>
</dbReference>
<dbReference type="PANTHER" id="PTHR46390:SF1">
    <property type="entry name" value="MANNOSE-1-PHOSPHATE GUANYLYLTRANSFERASE"/>
    <property type="match status" value="1"/>
</dbReference>
<evidence type="ECO:0000256" key="9">
    <source>
        <dbReference type="RuleBase" id="RU004190"/>
    </source>
</evidence>
<evidence type="ECO:0000256" key="4">
    <source>
        <dbReference type="ARBA" id="ARBA00022679"/>
    </source>
</evidence>
<keyword evidence="4" id="KW-0808">Transferase</keyword>
<evidence type="ECO:0000259" key="11">
    <source>
        <dbReference type="Pfam" id="PF01050"/>
    </source>
</evidence>
<dbReference type="Pfam" id="PF00483">
    <property type="entry name" value="NTP_transferase"/>
    <property type="match status" value="1"/>
</dbReference>
<dbReference type="HOGENOM" id="CLU_035527_1_0_6"/>
<feature type="domain" description="MannoseP isomerase/GMP-like beta-helix" evidence="12">
    <location>
        <begin position="286"/>
        <end position="337"/>
    </location>
</feature>
<dbReference type="GO" id="GO:0016853">
    <property type="term" value="F:isomerase activity"/>
    <property type="evidence" value="ECO:0007669"/>
    <property type="project" value="UniProtKB-KW"/>
</dbReference>
<dbReference type="CDD" id="cd02213">
    <property type="entry name" value="cupin_PMI_typeII_C"/>
    <property type="match status" value="1"/>
</dbReference>